<gene>
    <name evidence="1" type="ORF">NM208_g7698</name>
</gene>
<sequence length="1100" mass="122620">MIDFTLTPHQISIKERTRKFSADVLRNAASVYGQHADQKSRFQATRPFYRSAVRDGLLKSFLPAPLGGTSEGFLDAVIAIEELFAVEPGISLTLAATVLGLLPLILAGTPDQQAKHLKLFLASEGEPLASLMHSEPGGTANWLQKGGPGLQTTARPSGDGWIINGEKLWTSNSAGWDKKGADLACIVCRLTNDKSTQEDPEADPTSRIVILMVTRDIIASNDTNAYEVLGEPELMGHISTSGPHTRFTEFYVPNENLLATPNTGAEIIERAFGISAALVGAMATGIMRTAVQTALDFAKSDARGGSVPIISHQSVADKLIDCNLRIETSRLLTWKAANGLDNQSLDWRVQLETALQTKIYTSDVAIDCVLDAMKAVGMSSYSKKTPFPRLLEDVMCYSLNACWEPPLMPAHLVPYVLKLCKLKGRIADPQEPKKSISDLCHPNMASPYRSINSPAGEIRVLVVHPGGPGSPLKCDLESAVLSLDPNLKGDSSSNYEAISYCWGDPTPCEPCELNGMSIKIPSSSAEVVRRFRLTDKPRKLWVDALCINQKDIAERGEQVALMGVVYSQCTRCLIWLGEDGDNTANNAFVTVDKVCQAAREAKEDSKNPLLELLPMFSSLQLSRSAFNESFAQRLKGERGENGLKLQDTQVELFALLARPWFQRKWVFQEAVLAPESTLYCGDQTRPLSLILEAGYNLHRHRAWSHTREQFLIVRDLHLMSQYFSLDDAQNRPVDPRTLVALLGFLRTKLSTDPKDAVFSVLGLVKQHETTKALFRTLLKADYTRSLTDVLASATKFAIIETQTLDVLRFIRPRVNEDETTSQIPSWVPRWHLQHESMGMGSNRISPNEEYLTQHGKKLDLLDPHDTKVLKCRSEIIDTICHRIDAPDSSIFEDAASLAAFIRQVRDLVHQDLLNQFFRDNALDEDFARRARNTLRRPRVYSLAEEDDLVGPLLLLGHRYPMQGRYASEITDFLLLEEYVNEPNRMLPALPEGQVIPTSELKHKPPGEQSFVHFSMMMRLVLPHRAFFTTDRGLVGAGPSTLMEGDVIAFLHGFAVPVVLRPKEGEDRYEFLEECYVHGLMRGRERWPRGVEAEEKIISIR</sequence>
<name>A0ACC1S830_9HYPO</name>
<proteinExistence type="predicted"/>
<keyword evidence="2" id="KW-1185">Reference proteome</keyword>
<dbReference type="Proteomes" id="UP001148629">
    <property type="component" value="Unassembled WGS sequence"/>
</dbReference>
<comment type="caution">
    <text evidence="1">The sequence shown here is derived from an EMBL/GenBank/DDBJ whole genome shotgun (WGS) entry which is preliminary data.</text>
</comment>
<organism evidence="1 2">
    <name type="scientific">Fusarium decemcellulare</name>
    <dbReference type="NCBI Taxonomy" id="57161"/>
    <lineage>
        <taxon>Eukaryota</taxon>
        <taxon>Fungi</taxon>
        <taxon>Dikarya</taxon>
        <taxon>Ascomycota</taxon>
        <taxon>Pezizomycotina</taxon>
        <taxon>Sordariomycetes</taxon>
        <taxon>Hypocreomycetidae</taxon>
        <taxon>Hypocreales</taxon>
        <taxon>Nectriaceae</taxon>
        <taxon>Fusarium</taxon>
        <taxon>Fusarium decemcellulare species complex</taxon>
    </lineage>
</organism>
<protein>
    <submittedName>
        <fullName evidence="1">Uncharacterized protein</fullName>
    </submittedName>
</protein>
<evidence type="ECO:0000313" key="2">
    <source>
        <dbReference type="Proteomes" id="UP001148629"/>
    </source>
</evidence>
<dbReference type="EMBL" id="JANRMS010000813">
    <property type="protein sequence ID" value="KAJ3534076.1"/>
    <property type="molecule type" value="Genomic_DNA"/>
</dbReference>
<evidence type="ECO:0000313" key="1">
    <source>
        <dbReference type="EMBL" id="KAJ3534076.1"/>
    </source>
</evidence>
<reference evidence="1" key="1">
    <citation type="submission" date="2022-08" db="EMBL/GenBank/DDBJ databases">
        <title>Genome Sequence of Fusarium decemcellulare.</title>
        <authorList>
            <person name="Buettner E."/>
        </authorList>
    </citation>
    <scope>NUCLEOTIDE SEQUENCE</scope>
    <source>
        <strain evidence="1">Babe19</strain>
    </source>
</reference>
<accession>A0ACC1S830</accession>